<evidence type="ECO:0008006" key="4">
    <source>
        <dbReference type="Google" id="ProtNLM"/>
    </source>
</evidence>
<organism evidence="2 3">
    <name type="scientific">Candidatus Acidiferrum panamense</name>
    <dbReference type="NCBI Taxonomy" id="2741543"/>
    <lineage>
        <taxon>Bacteria</taxon>
        <taxon>Pseudomonadati</taxon>
        <taxon>Acidobacteriota</taxon>
        <taxon>Terriglobia</taxon>
        <taxon>Candidatus Acidiferrales</taxon>
        <taxon>Candidatus Acidiferrum</taxon>
    </lineage>
</organism>
<gene>
    <name evidence="2" type="ORF">HRJ53_11215</name>
</gene>
<name>A0A7V8NQW8_9BACT</name>
<feature type="non-terminal residue" evidence="2">
    <location>
        <position position="1"/>
    </location>
</feature>
<evidence type="ECO:0000313" key="3">
    <source>
        <dbReference type="Proteomes" id="UP000567293"/>
    </source>
</evidence>
<evidence type="ECO:0000313" key="2">
    <source>
        <dbReference type="EMBL" id="MBA0085555.1"/>
    </source>
</evidence>
<dbReference type="AlphaFoldDB" id="A0A7V8NQW8"/>
<dbReference type="Proteomes" id="UP000567293">
    <property type="component" value="Unassembled WGS sequence"/>
</dbReference>
<proteinExistence type="predicted"/>
<feature type="region of interest" description="Disordered" evidence="1">
    <location>
        <begin position="68"/>
        <end position="87"/>
    </location>
</feature>
<dbReference type="EMBL" id="JACDQQ010001091">
    <property type="protein sequence ID" value="MBA0085555.1"/>
    <property type="molecule type" value="Genomic_DNA"/>
</dbReference>
<evidence type="ECO:0000256" key="1">
    <source>
        <dbReference type="SAM" id="MobiDB-lite"/>
    </source>
</evidence>
<sequence length="105" mass="12424">FSCCQDVLRRLDKTFQAFFARLRRREKPGFPRFRSFRRYDSITFPSYGDGCRLLEDDLRPLKRGLAHLGRAQRRHSRRKRGSRRRRKAAALVGVPREAVAFQATE</sequence>
<accession>A0A7V8NQW8</accession>
<protein>
    <recommendedName>
        <fullName evidence="4">Transposase</fullName>
    </recommendedName>
</protein>
<keyword evidence="3" id="KW-1185">Reference proteome</keyword>
<reference evidence="2" key="1">
    <citation type="submission" date="2020-06" db="EMBL/GenBank/DDBJ databases">
        <title>Legume-microbial interactions unlock mineral nutrients during tropical forest succession.</title>
        <authorList>
            <person name="Epihov D.Z."/>
        </authorList>
    </citation>
    <scope>NUCLEOTIDE SEQUENCE [LARGE SCALE GENOMIC DNA]</scope>
    <source>
        <strain evidence="2">Pan2503</strain>
    </source>
</reference>
<comment type="caution">
    <text evidence="2">The sequence shown here is derived from an EMBL/GenBank/DDBJ whole genome shotgun (WGS) entry which is preliminary data.</text>
</comment>